<organism evidence="1 2">
    <name type="scientific">Tagetes erecta</name>
    <name type="common">African marigold</name>
    <dbReference type="NCBI Taxonomy" id="13708"/>
    <lineage>
        <taxon>Eukaryota</taxon>
        <taxon>Viridiplantae</taxon>
        <taxon>Streptophyta</taxon>
        <taxon>Embryophyta</taxon>
        <taxon>Tracheophyta</taxon>
        <taxon>Spermatophyta</taxon>
        <taxon>Magnoliopsida</taxon>
        <taxon>eudicotyledons</taxon>
        <taxon>Gunneridae</taxon>
        <taxon>Pentapetalae</taxon>
        <taxon>asterids</taxon>
        <taxon>campanulids</taxon>
        <taxon>Asterales</taxon>
        <taxon>Asteraceae</taxon>
        <taxon>Asteroideae</taxon>
        <taxon>Heliantheae alliance</taxon>
        <taxon>Tageteae</taxon>
        <taxon>Tagetes</taxon>
    </lineage>
</organism>
<evidence type="ECO:0000313" key="1">
    <source>
        <dbReference type="EMBL" id="KAK1432947.1"/>
    </source>
</evidence>
<accession>A0AAD8P5N9</accession>
<reference evidence="1" key="1">
    <citation type="journal article" date="2023" name="bioRxiv">
        <title>Improved chromosome-level genome assembly for marigold (Tagetes erecta).</title>
        <authorList>
            <person name="Jiang F."/>
            <person name="Yuan L."/>
            <person name="Wang S."/>
            <person name="Wang H."/>
            <person name="Xu D."/>
            <person name="Wang A."/>
            <person name="Fan W."/>
        </authorList>
    </citation>
    <scope>NUCLEOTIDE SEQUENCE</scope>
    <source>
        <strain evidence="1">WSJ</strain>
        <tissue evidence="1">Leaf</tissue>
    </source>
</reference>
<dbReference type="EMBL" id="JAUHHV010000002">
    <property type="protein sequence ID" value="KAK1432947.1"/>
    <property type="molecule type" value="Genomic_DNA"/>
</dbReference>
<evidence type="ECO:0000313" key="2">
    <source>
        <dbReference type="Proteomes" id="UP001229421"/>
    </source>
</evidence>
<sequence length="93" mass="10617">MVGGRVFGEVVGGGRRSRKCLQSADHICRHLHKKRPVQQSTNYDFHFPKFKKKLVRKIGFQLTLYKLLNSNPSLLFRFSITGVISLRPPSPPP</sequence>
<protein>
    <submittedName>
        <fullName evidence="1">Uncharacterized protein</fullName>
    </submittedName>
</protein>
<gene>
    <name evidence="1" type="ORF">QVD17_09850</name>
</gene>
<proteinExistence type="predicted"/>
<keyword evidence="2" id="KW-1185">Reference proteome</keyword>
<name>A0AAD8P5N9_TARER</name>
<dbReference type="Proteomes" id="UP001229421">
    <property type="component" value="Unassembled WGS sequence"/>
</dbReference>
<dbReference type="AlphaFoldDB" id="A0AAD8P5N9"/>
<comment type="caution">
    <text evidence="1">The sequence shown here is derived from an EMBL/GenBank/DDBJ whole genome shotgun (WGS) entry which is preliminary data.</text>
</comment>